<evidence type="ECO:0000313" key="7">
    <source>
        <dbReference type="EMBL" id="GAI03212.1"/>
    </source>
</evidence>
<feature type="transmembrane region" description="Helical" evidence="5">
    <location>
        <begin position="22"/>
        <end position="46"/>
    </location>
</feature>
<reference evidence="7" key="1">
    <citation type="journal article" date="2014" name="Front. Microbiol.">
        <title>High frequency of phylogenetically diverse reductive dehalogenase-homologous genes in deep subseafloor sedimentary metagenomes.</title>
        <authorList>
            <person name="Kawai M."/>
            <person name="Futagami T."/>
            <person name="Toyoda A."/>
            <person name="Takaki Y."/>
            <person name="Nishi S."/>
            <person name="Hori S."/>
            <person name="Arai W."/>
            <person name="Tsubouchi T."/>
            <person name="Morono Y."/>
            <person name="Uchiyama I."/>
            <person name="Ito T."/>
            <person name="Fujiyama A."/>
            <person name="Inagaki F."/>
            <person name="Takami H."/>
        </authorList>
    </citation>
    <scope>NUCLEOTIDE SEQUENCE</scope>
    <source>
        <strain evidence="7">Expedition CK06-06</strain>
    </source>
</reference>
<dbReference type="InterPro" id="IPR050315">
    <property type="entry name" value="FAD-oxidoreductase_2"/>
</dbReference>
<keyword evidence="3" id="KW-0274">FAD</keyword>
<dbReference type="Pfam" id="PF07690">
    <property type="entry name" value="MFS_1"/>
    <property type="match status" value="1"/>
</dbReference>
<keyword evidence="5" id="KW-0812">Transmembrane</keyword>
<protein>
    <recommendedName>
        <fullName evidence="6">FAD-dependent oxidoreductase 2 FAD-binding domain-containing protein</fullName>
    </recommendedName>
</protein>
<dbReference type="PANTHER" id="PTHR43400:SF10">
    <property type="entry name" value="3-OXOSTEROID 1-DEHYDROGENASE"/>
    <property type="match status" value="1"/>
</dbReference>
<evidence type="ECO:0000256" key="1">
    <source>
        <dbReference type="ARBA" id="ARBA00001974"/>
    </source>
</evidence>
<dbReference type="Gene3D" id="3.90.700.10">
    <property type="entry name" value="Succinate dehydrogenase/fumarate reductase flavoprotein, catalytic domain"/>
    <property type="match status" value="1"/>
</dbReference>
<organism evidence="7">
    <name type="scientific">marine sediment metagenome</name>
    <dbReference type="NCBI Taxonomy" id="412755"/>
    <lineage>
        <taxon>unclassified sequences</taxon>
        <taxon>metagenomes</taxon>
        <taxon>ecological metagenomes</taxon>
    </lineage>
</organism>
<dbReference type="GO" id="GO:0022857">
    <property type="term" value="F:transmembrane transporter activity"/>
    <property type="evidence" value="ECO:0007669"/>
    <property type="project" value="InterPro"/>
</dbReference>
<dbReference type="SUPFAM" id="SSF103473">
    <property type="entry name" value="MFS general substrate transporter"/>
    <property type="match status" value="1"/>
</dbReference>
<name>X1K862_9ZZZZ</name>
<dbReference type="InterPro" id="IPR027477">
    <property type="entry name" value="Succ_DH/fumarate_Rdtase_cat_sf"/>
</dbReference>
<dbReference type="GO" id="GO:0008202">
    <property type="term" value="P:steroid metabolic process"/>
    <property type="evidence" value="ECO:0007669"/>
    <property type="project" value="UniProtKB-ARBA"/>
</dbReference>
<dbReference type="Gene3D" id="1.20.1250.20">
    <property type="entry name" value="MFS general substrate transporter like domains"/>
    <property type="match status" value="1"/>
</dbReference>
<dbReference type="GO" id="GO:0016491">
    <property type="term" value="F:oxidoreductase activity"/>
    <property type="evidence" value="ECO:0007669"/>
    <property type="project" value="UniProtKB-KW"/>
</dbReference>
<evidence type="ECO:0000256" key="4">
    <source>
        <dbReference type="ARBA" id="ARBA00023002"/>
    </source>
</evidence>
<feature type="non-terminal residue" evidence="7">
    <location>
        <position position="316"/>
    </location>
</feature>
<evidence type="ECO:0000256" key="2">
    <source>
        <dbReference type="ARBA" id="ARBA00022630"/>
    </source>
</evidence>
<dbReference type="SUPFAM" id="SSF56425">
    <property type="entry name" value="Succinate dehydrogenase/fumarate reductase flavoprotein, catalytic domain"/>
    <property type="match status" value="1"/>
</dbReference>
<gene>
    <name evidence="7" type="ORF">S06H3_16832</name>
</gene>
<accession>X1K862</accession>
<proteinExistence type="predicted"/>
<comment type="cofactor">
    <cofactor evidence="1">
        <name>FAD</name>
        <dbReference type="ChEBI" id="CHEBI:57692"/>
    </cofactor>
</comment>
<comment type="caution">
    <text evidence="7">The sequence shown here is derived from an EMBL/GenBank/DDBJ whole genome shotgun (WGS) entry which is preliminary data.</text>
</comment>
<evidence type="ECO:0000256" key="5">
    <source>
        <dbReference type="SAM" id="Phobius"/>
    </source>
</evidence>
<feature type="domain" description="FAD-dependent oxidoreductase 2 FAD-binding" evidence="6">
    <location>
        <begin position="100"/>
        <end position="301"/>
    </location>
</feature>
<keyword evidence="2" id="KW-0285">Flavoprotein</keyword>
<dbReference type="InterPro" id="IPR036259">
    <property type="entry name" value="MFS_trans_sf"/>
</dbReference>
<dbReference type="InterPro" id="IPR011701">
    <property type="entry name" value="MFS"/>
</dbReference>
<dbReference type="Pfam" id="PF00890">
    <property type="entry name" value="FAD_binding_2"/>
    <property type="match status" value="1"/>
</dbReference>
<dbReference type="AlphaFoldDB" id="X1K862"/>
<dbReference type="EMBL" id="BARV01008364">
    <property type="protein sequence ID" value="GAI03212.1"/>
    <property type="molecule type" value="Genomic_DNA"/>
</dbReference>
<evidence type="ECO:0000256" key="3">
    <source>
        <dbReference type="ARBA" id="ARBA00022827"/>
    </source>
</evidence>
<dbReference type="PANTHER" id="PTHR43400">
    <property type="entry name" value="FUMARATE REDUCTASE"/>
    <property type="match status" value="1"/>
</dbReference>
<evidence type="ECO:0000259" key="6">
    <source>
        <dbReference type="Pfam" id="PF00890"/>
    </source>
</evidence>
<feature type="transmembrane region" description="Helical" evidence="5">
    <location>
        <begin position="58"/>
        <end position="81"/>
    </location>
</feature>
<keyword evidence="5" id="KW-0472">Membrane</keyword>
<dbReference type="InterPro" id="IPR003953">
    <property type="entry name" value="FAD-dep_OxRdtase_2_FAD-bd"/>
</dbReference>
<sequence length="316" mass="33663">MNNTLDVRQLIDQQPIGRYQKWVVFLGFLIIALDGLDVAIIGFIAPQLKSDWGLGAQSLGPVLSAALIGLALGALIAGPLADRYGRKAVLRYIAFPHLLDRYKPGVIGVLRSGRRFTNESNSYHDVGAALIEACAGQAETAMWLVCDRRTLAKYGLGFAKPAPMPLGPLLRNGYLLKGKTLAELAGKAGIDAQGLERTVRDYNLGAVQGEDRQYGRGSNSFNRYLADPQQQPNPCVAPVGEGPYFAVKVIMGDLGTFDGLRTSVVGEVLAADGQAIEGLYAVGNDRASIMGGNYPGAGITLGPIMTFGYITGRHLA</sequence>
<keyword evidence="5" id="KW-1133">Transmembrane helix</keyword>
<keyword evidence="4" id="KW-0560">Oxidoreductase</keyword>